<proteinExistence type="predicted"/>
<name>A0A0B6Y623_9EUPU</name>
<evidence type="ECO:0000313" key="1">
    <source>
        <dbReference type="EMBL" id="CEK51291.1"/>
    </source>
</evidence>
<dbReference type="EMBL" id="HACG01004426">
    <property type="protein sequence ID" value="CEK51291.1"/>
    <property type="molecule type" value="Transcribed_RNA"/>
</dbReference>
<dbReference type="AlphaFoldDB" id="A0A0B6Y623"/>
<reference evidence="1" key="1">
    <citation type="submission" date="2014-12" db="EMBL/GenBank/DDBJ databases">
        <title>Insight into the proteome of Arion vulgaris.</title>
        <authorList>
            <person name="Aradska J."/>
            <person name="Bulat T."/>
            <person name="Smidak R."/>
            <person name="Sarate P."/>
            <person name="Gangsoo J."/>
            <person name="Sialana F."/>
            <person name="Bilban M."/>
            <person name="Lubec G."/>
        </authorList>
    </citation>
    <scope>NUCLEOTIDE SEQUENCE</scope>
    <source>
        <tissue evidence="1">Skin</tissue>
    </source>
</reference>
<accession>A0A0B6Y623</accession>
<feature type="non-terminal residue" evidence="1">
    <location>
        <position position="1"/>
    </location>
</feature>
<gene>
    <name evidence="1" type="primary">ORF13052</name>
</gene>
<evidence type="ECO:0008006" key="2">
    <source>
        <dbReference type="Google" id="ProtNLM"/>
    </source>
</evidence>
<protein>
    <recommendedName>
        <fullName evidence="2">Rad60/SUMO-like domain-containing protein</fullName>
    </recommendedName>
</protein>
<organism evidence="1">
    <name type="scientific">Arion vulgaris</name>
    <dbReference type="NCBI Taxonomy" id="1028688"/>
    <lineage>
        <taxon>Eukaryota</taxon>
        <taxon>Metazoa</taxon>
        <taxon>Spiralia</taxon>
        <taxon>Lophotrochozoa</taxon>
        <taxon>Mollusca</taxon>
        <taxon>Gastropoda</taxon>
        <taxon>Heterobranchia</taxon>
        <taxon>Euthyneura</taxon>
        <taxon>Panpulmonata</taxon>
        <taxon>Eupulmonata</taxon>
        <taxon>Stylommatophora</taxon>
        <taxon>Helicina</taxon>
        <taxon>Arionoidea</taxon>
        <taxon>Arionidae</taxon>
        <taxon>Arion</taxon>
    </lineage>
</organism>
<sequence>KLLCNVAGCSVAKFQLFYQESDGSFGLERLSFSDRKVHSYSMRDGDELIIACKE</sequence>